<evidence type="ECO:0000313" key="3">
    <source>
        <dbReference type="EMBL" id="GHH22271.1"/>
    </source>
</evidence>
<name>A0ABQ3LPJ0_9SPHN</name>
<organism evidence="3 4">
    <name type="scientific">Sphingomonas glacialis</name>
    <dbReference type="NCBI Taxonomy" id="658225"/>
    <lineage>
        <taxon>Bacteria</taxon>
        <taxon>Pseudomonadati</taxon>
        <taxon>Pseudomonadota</taxon>
        <taxon>Alphaproteobacteria</taxon>
        <taxon>Sphingomonadales</taxon>
        <taxon>Sphingomonadaceae</taxon>
        <taxon>Sphingomonas</taxon>
    </lineage>
</organism>
<dbReference type="Proteomes" id="UP000652430">
    <property type="component" value="Unassembled WGS sequence"/>
</dbReference>
<dbReference type="InterPro" id="IPR032466">
    <property type="entry name" value="Metal_Hydrolase"/>
</dbReference>
<feature type="chain" id="PRO_5045236915" evidence="1">
    <location>
        <begin position="23"/>
        <end position="433"/>
    </location>
</feature>
<dbReference type="PANTHER" id="PTHR43135:SF3">
    <property type="entry name" value="ALPHA-D-RIBOSE 1-METHYLPHOSPHONATE 5-TRIPHOSPHATE DIPHOSPHATASE"/>
    <property type="match status" value="1"/>
</dbReference>
<dbReference type="Pfam" id="PF01979">
    <property type="entry name" value="Amidohydro_1"/>
    <property type="match status" value="1"/>
</dbReference>
<protein>
    <submittedName>
        <fullName evidence="3">Xaa-Pro dipeptidase</fullName>
    </submittedName>
</protein>
<comment type="caution">
    <text evidence="3">The sequence shown here is derived from an EMBL/GenBank/DDBJ whole genome shotgun (WGS) entry which is preliminary data.</text>
</comment>
<evidence type="ECO:0000256" key="1">
    <source>
        <dbReference type="SAM" id="SignalP"/>
    </source>
</evidence>
<accession>A0ABQ3LPJ0</accession>
<proteinExistence type="predicted"/>
<sequence length="433" mass="44407">MRKVLIAVATMLASTAATPLLAETFAIQAGHLIVDAAKPERGASTVIVTDGRIVRIDDGATAPAGATVVDLRDRTVLPGLIDVHVHLTSNAGEPWYKGLTPGYSEPYAATIGLKNALITARAGFTTVRDLGGLPAASIAMRDAVKDGGFPGPRILVSGPALSIIGGHGDGTVGLNPDLRHAIDASGEQFWVCTGPLECAKAVRRVAAYGVDVIKFHATGGVLDDGKIGLEQHFTDEEMKAICDTAHQLGLKAAAHAHGPKGIAAAVRAGVDSIEHGTFVDDAGVALMKAHGTYYSATLMAFSGLQQYLGKGVFTANAETKGRATLAVWGKGLNRAYKAGVPIALGTDAAVYPHGRNGEELGLMVTKGGMTPRDALIAATKGGADLLGLAAETGTLDVGKSADLIAVAGDPLVDPAAVLKIGYVMVEGRPIPLK</sequence>
<dbReference type="CDD" id="cd01299">
    <property type="entry name" value="Met_dep_hydrolase_A"/>
    <property type="match status" value="1"/>
</dbReference>
<dbReference type="InterPro" id="IPR011059">
    <property type="entry name" value="Metal-dep_hydrolase_composite"/>
</dbReference>
<keyword evidence="1" id="KW-0732">Signal</keyword>
<dbReference type="InterPro" id="IPR051781">
    <property type="entry name" value="Metallo-dep_Hydrolase"/>
</dbReference>
<dbReference type="PANTHER" id="PTHR43135">
    <property type="entry name" value="ALPHA-D-RIBOSE 1-METHYLPHOSPHONATE 5-TRIPHOSPHATE DIPHOSPHATASE"/>
    <property type="match status" value="1"/>
</dbReference>
<reference evidence="4" key="1">
    <citation type="journal article" date="2019" name="Int. J. Syst. Evol. Microbiol.">
        <title>The Global Catalogue of Microorganisms (GCM) 10K type strain sequencing project: providing services to taxonomists for standard genome sequencing and annotation.</title>
        <authorList>
            <consortium name="The Broad Institute Genomics Platform"/>
            <consortium name="The Broad Institute Genome Sequencing Center for Infectious Disease"/>
            <person name="Wu L."/>
            <person name="Ma J."/>
        </authorList>
    </citation>
    <scope>NUCLEOTIDE SEQUENCE [LARGE SCALE GENOMIC DNA]</scope>
    <source>
        <strain evidence="4">CGMCC 1.8957</strain>
    </source>
</reference>
<feature type="domain" description="Amidohydrolase-related" evidence="2">
    <location>
        <begin position="75"/>
        <end position="428"/>
    </location>
</feature>
<dbReference type="SUPFAM" id="SSF51338">
    <property type="entry name" value="Composite domain of metallo-dependent hydrolases"/>
    <property type="match status" value="1"/>
</dbReference>
<dbReference type="InterPro" id="IPR006680">
    <property type="entry name" value="Amidohydro-rel"/>
</dbReference>
<dbReference type="InterPro" id="IPR057744">
    <property type="entry name" value="OTAase-like"/>
</dbReference>
<dbReference type="SUPFAM" id="SSF51556">
    <property type="entry name" value="Metallo-dependent hydrolases"/>
    <property type="match status" value="1"/>
</dbReference>
<dbReference type="EMBL" id="BNAQ01000005">
    <property type="protein sequence ID" value="GHH22271.1"/>
    <property type="molecule type" value="Genomic_DNA"/>
</dbReference>
<evidence type="ECO:0000313" key="4">
    <source>
        <dbReference type="Proteomes" id="UP000652430"/>
    </source>
</evidence>
<dbReference type="Gene3D" id="3.20.20.140">
    <property type="entry name" value="Metal-dependent hydrolases"/>
    <property type="match status" value="1"/>
</dbReference>
<feature type="signal peptide" evidence="1">
    <location>
        <begin position="1"/>
        <end position="22"/>
    </location>
</feature>
<evidence type="ECO:0000259" key="2">
    <source>
        <dbReference type="Pfam" id="PF01979"/>
    </source>
</evidence>
<dbReference type="Gene3D" id="2.30.40.10">
    <property type="entry name" value="Urease, subunit C, domain 1"/>
    <property type="match status" value="1"/>
</dbReference>
<keyword evidence="4" id="KW-1185">Reference proteome</keyword>
<gene>
    <name evidence="3" type="ORF">GCM10008023_32120</name>
</gene>